<dbReference type="EMBL" id="JACCKX010000001">
    <property type="protein sequence ID" value="NZA00865.1"/>
    <property type="molecule type" value="Genomic_DNA"/>
</dbReference>
<comment type="caution">
    <text evidence="1">The sequence shown here is derived from an EMBL/GenBank/DDBJ whole genome shotgun (WGS) entry which is preliminary data.</text>
</comment>
<reference evidence="1 2" key="1">
    <citation type="submission" date="2020-07" db="EMBL/GenBank/DDBJ databases">
        <authorList>
            <person name="Maaloum M."/>
        </authorList>
    </citation>
    <scope>NUCLEOTIDE SEQUENCE [LARGE SCALE GENOMIC DNA]</scope>
    <source>
        <strain evidence="1 2">GCS-AN-3</strain>
    </source>
</reference>
<sequence>MSSEPALTLKRGGTLRLHCQLQSGGAGVPVAGWQIDCWLRDAAGRRVAALAVTPTDVASGRYELGAEPADTAGWPAGLLSGDIRYQDSSGRVMHTCTFTLALLDAVTTPESPPMSTTVIEPACQLVTTVTHQGHSVGITVVGVPGPAVPGTGGGAGISADPGNRAIAGTDGGVYVRDDLVPDPFAYYILAKA</sequence>
<keyword evidence="2" id="KW-1185">Reference proteome</keyword>
<name>A0A853IPR2_9BURK</name>
<dbReference type="Proteomes" id="UP000589716">
    <property type="component" value="Unassembled WGS sequence"/>
</dbReference>
<protein>
    <submittedName>
        <fullName evidence="1">Uncharacterized protein</fullName>
    </submittedName>
</protein>
<gene>
    <name evidence="1" type="ORF">H0I39_02020</name>
</gene>
<dbReference type="AlphaFoldDB" id="A0A853IPR2"/>
<evidence type="ECO:0000313" key="2">
    <source>
        <dbReference type="Proteomes" id="UP000589716"/>
    </source>
</evidence>
<proteinExistence type="predicted"/>
<accession>A0A853IPR2</accession>
<dbReference type="RefSeq" id="WP_180549400.1">
    <property type="nucleotide sequence ID" value="NZ_JACCKX010000001.1"/>
</dbReference>
<evidence type="ECO:0000313" key="1">
    <source>
        <dbReference type="EMBL" id="NZA00865.1"/>
    </source>
</evidence>
<organism evidence="1 2">
    <name type="scientific">Ottowia beijingensis</name>
    <dbReference type="NCBI Taxonomy" id="1207057"/>
    <lineage>
        <taxon>Bacteria</taxon>
        <taxon>Pseudomonadati</taxon>
        <taxon>Pseudomonadota</taxon>
        <taxon>Betaproteobacteria</taxon>
        <taxon>Burkholderiales</taxon>
        <taxon>Comamonadaceae</taxon>
        <taxon>Ottowia</taxon>
    </lineage>
</organism>